<dbReference type="Pfam" id="PF00296">
    <property type="entry name" value="Bac_luciferase"/>
    <property type="match status" value="1"/>
</dbReference>
<sequence>MGILLSALELAIVEDGRAATEVLASTATVTTKLEELGYHRVWIAEHHGSPAIATASPPVLAAHLAAVTSSIRIGSGGVMAPNHAPLAVAEQFATLSALHPGRIDLGVGRGPGTFDEKIVRALRRGADPATDDDYRADVAELLRHLAGKTGIRVLPGEVPTPEPWLLCSSAAGARLAAELGLPIAVAHHIRPQNTAEVLQAYRENFKPSQWREEPYVILCVETICADTDAEAAYVAGPCAVIKSYLLNGEGGDLAFPTREQAAAHEFTPESKELIAQFTAAQAHGGPEKVVRSLKDLAAATGADELMLTAPVYDAAARARSYELVAKAF</sequence>
<proteinExistence type="predicted"/>
<organism evidence="3 4">
    <name type="scientific">Amycolatopsis japonica</name>
    <dbReference type="NCBI Taxonomy" id="208439"/>
    <lineage>
        <taxon>Bacteria</taxon>
        <taxon>Bacillati</taxon>
        <taxon>Actinomycetota</taxon>
        <taxon>Actinomycetes</taxon>
        <taxon>Pseudonocardiales</taxon>
        <taxon>Pseudonocardiaceae</taxon>
        <taxon>Amycolatopsis</taxon>
        <taxon>Amycolatopsis japonica group</taxon>
    </lineage>
</organism>
<dbReference type="InterPro" id="IPR019949">
    <property type="entry name" value="CmoO-like"/>
</dbReference>
<dbReference type="InterPro" id="IPR011251">
    <property type="entry name" value="Luciferase-like_dom"/>
</dbReference>
<dbReference type="KEGG" id="aja:AJAP_42200"/>
<dbReference type="AlphaFoldDB" id="A0A075V712"/>
<dbReference type="Gene3D" id="3.20.20.30">
    <property type="entry name" value="Luciferase-like domain"/>
    <property type="match status" value="1"/>
</dbReference>
<evidence type="ECO:0000256" key="1">
    <source>
        <dbReference type="ARBA" id="ARBA00007789"/>
    </source>
</evidence>
<name>A0A075V712_9PSEU</name>
<dbReference type="STRING" id="208439.AJAP_42200"/>
<dbReference type="Proteomes" id="UP000028492">
    <property type="component" value="Chromosome"/>
</dbReference>
<reference evidence="3 4" key="1">
    <citation type="journal article" date="2014" name="J. Biotechnol.">
        <title>Complete genome sequence of the actinobacterium Amycolatopsis japonica MG417-CF17(T) (=DSM 44213T) producing (S,S)-N,N'-ethylenediaminedisuccinic acid.</title>
        <authorList>
            <person name="Stegmann E."/>
            <person name="Albersmeier A."/>
            <person name="Spohn M."/>
            <person name="Gert H."/>
            <person name="Weber T."/>
            <person name="Wohlleben W."/>
            <person name="Kalinowski J."/>
            <person name="Ruckert C."/>
        </authorList>
    </citation>
    <scope>NUCLEOTIDE SEQUENCE [LARGE SCALE GENOMIC DNA]</scope>
    <source>
        <strain evidence="4">MG417-CF17 (DSM 44213)</strain>
    </source>
</reference>
<dbReference type="EMBL" id="CP008953">
    <property type="protein sequence ID" value="AIG81213.1"/>
    <property type="molecule type" value="Genomic_DNA"/>
</dbReference>
<feature type="domain" description="Luciferase-like" evidence="2">
    <location>
        <begin position="18"/>
        <end position="303"/>
    </location>
</feature>
<dbReference type="GO" id="GO:0005829">
    <property type="term" value="C:cytosol"/>
    <property type="evidence" value="ECO:0007669"/>
    <property type="project" value="TreeGrafter"/>
</dbReference>
<dbReference type="HOGENOM" id="CLU_027853_9_0_11"/>
<dbReference type="CDD" id="cd00347">
    <property type="entry name" value="Flavin_utilizing_monoxygenases"/>
    <property type="match status" value="1"/>
</dbReference>
<comment type="similarity">
    <text evidence="1">To bacterial alkanal monooxygenase alpha and beta chains.</text>
</comment>
<dbReference type="InterPro" id="IPR036661">
    <property type="entry name" value="Luciferase-like_sf"/>
</dbReference>
<dbReference type="PANTHER" id="PTHR30137">
    <property type="entry name" value="LUCIFERASE-LIKE MONOOXYGENASE"/>
    <property type="match status" value="1"/>
</dbReference>
<accession>A0A075V712</accession>
<dbReference type="SUPFAM" id="SSF51679">
    <property type="entry name" value="Bacterial luciferase-like"/>
    <property type="match status" value="1"/>
</dbReference>
<dbReference type="RefSeq" id="WP_038522024.1">
    <property type="nucleotide sequence ID" value="NZ_CP008953.1"/>
</dbReference>
<dbReference type="eggNOG" id="COG2141">
    <property type="taxonomic scope" value="Bacteria"/>
</dbReference>
<keyword evidence="4" id="KW-1185">Reference proteome</keyword>
<evidence type="ECO:0000313" key="4">
    <source>
        <dbReference type="Proteomes" id="UP000028492"/>
    </source>
</evidence>
<dbReference type="NCBIfam" id="TIGR03558">
    <property type="entry name" value="oxido_grp_1"/>
    <property type="match status" value="1"/>
</dbReference>
<gene>
    <name evidence="3" type="ORF">AJAP_42200</name>
</gene>
<evidence type="ECO:0000259" key="2">
    <source>
        <dbReference type="Pfam" id="PF00296"/>
    </source>
</evidence>
<evidence type="ECO:0000313" key="3">
    <source>
        <dbReference type="EMBL" id="AIG81213.1"/>
    </source>
</evidence>
<protein>
    <recommendedName>
        <fullName evidence="2">Luciferase-like domain-containing protein</fullName>
    </recommendedName>
</protein>
<dbReference type="PANTHER" id="PTHR30137:SF6">
    <property type="entry name" value="LUCIFERASE-LIKE MONOOXYGENASE"/>
    <property type="match status" value="1"/>
</dbReference>
<dbReference type="InterPro" id="IPR050766">
    <property type="entry name" value="Bact_Lucif_Oxidored"/>
</dbReference>
<dbReference type="GO" id="GO:0016705">
    <property type="term" value="F:oxidoreductase activity, acting on paired donors, with incorporation or reduction of molecular oxygen"/>
    <property type="evidence" value="ECO:0007669"/>
    <property type="project" value="InterPro"/>
</dbReference>